<proteinExistence type="predicted"/>
<dbReference type="AlphaFoldDB" id="A0A067ST82"/>
<evidence type="ECO:0000313" key="2">
    <source>
        <dbReference type="Proteomes" id="UP000027222"/>
    </source>
</evidence>
<gene>
    <name evidence="1" type="ORF">GALMADRAFT_605852</name>
</gene>
<dbReference type="Proteomes" id="UP000027222">
    <property type="component" value="Unassembled WGS sequence"/>
</dbReference>
<name>A0A067ST82_GALM3</name>
<reference evidence="2" key="1">
    <citation type="journal article" date="2014" name="Proc. Natl. Acad. Sci. U.S.A.">
        <title>Extensive sampling of basidiomycete genomes demonstrates inadequacy of the white-rot/brown-rot paradigm for wood decay fungi.</title>
        <authorList>
            <person name="Riley R."/>
            <person name="Salamov A.A."/>
            <person name="Brown D.W."/>
            <person name="Nagy L.G."/>
            <person name="Floudas D."/>
            <person name="Held B.W."/>
            <person name="Levasseur A."/>
            <person name="Lombard V."/>
            <person name="Morin E."/>
            <person name="Otillar R."/>
            <person name="Lindquist E.A."/>
            <person name="Sun H."/>
            <person name="LaButti K.M."/>
            <person name="Schmutz J."/>
            <person name="Jabbour D."/>
            <person name="Luo H."/>
            <person name="Baker S.E."/>
            <person name="Pisabarro A.G."/>
            <person name="Walton J.D."/>
            <person name="Blanchette R.A."/>
            <person name="Henrissat B."/>
            <person name="Martin F."/>
            <person name="Cullen D."/>
            <person name="Hibbett D.S."/>
            <person name="Grigoriev I.V."/>
        </authorList>
    </citation>
    <scope>NUCLEOTIDE SEQUENCE [LARGE SCALE GENOMIC DNA]</scope>
    <source>
        <strain evidence="2">CBS 339.88</strain>
    </source>
</reference>
<sequence>MTWIKKTWTEFDMAWLQLRDAFMQRSYHRLTEQYDYEENTPVFDLTQGLMASVQSRDVDLIQHSLEAQYHCFTEISKRITSVMPAFVQGKDDSRLQSNAYLRDLMIFNRADCSVVLSDFINLNTYVESQDGVHTRIPWADEGVANLLHQENIFLFLRYLRRYRALGDLFSHMLELTTRLSTIVHVEKYEPYAIAPNSGWPICLAEYNTFPLYLGHKGDSDLLLFQWVSNFCTFFQGVARVQPPNFYGGILHAHPVLVDYIAAAARVDLHSAFQLNEGLGPAIQQKFLDIFLSITENLEQEMASPDFYEPSFSFYVTALYLRPMMRPFHHSLDRLISAMLAYKERTIDAGIINRDLEEIYGRDADGSYCDRFSPEWWDRVGLCSVIRNGSIRSISTKPNHVFSREAFCE</sequence>
<dbReference type="HOGENOM" id="CLU_612566_0_0_1"/>
<evidence type="ECO:0000313" key="1">
    <source>
        <dbReference type="EMBL" id="KDR74150.1"/>
    </source>
</evidence>
<dbReference type="EMBL" id="KL142384">
    <property type="protein sequence ID" value="KDR74150.1"/>
    <property type="molecule type" value="Genomic_DNA"/>
</dbReference>
<accession>A0A067ST82</accession>
<protein>
    <submittedName>
        <fullName evidence="1">Uncharacterized protein</fullName>
    </submittedName>
</protein>
<organism evidence="1 2">
    <name type="scientific">Galerina marginata (strain CBS 339.88)</name>
    <dbReference type="NCBI Taxonomy" id="685588"/>
    <lineage>
        <taxon>Eukaryota</taxon>
        <taxon>Fungi</taxon>
        <taxon>Dikarya</taxon>
        <taxon>Basidiomycota</taxon>
        <taxon>Agaricomycotina</taxon>
        <taxon>Agaricomycetes</taxon>
        <taxon>Agaricomycetidae</taxon>
        <taxon>Agaricales</taxon>
        <taxon>Agaricineae</taxon>
        <taxon>Strophariaceae</taxon>
        <taxon>Galerina</taxon>
    </lineage>
</organism>
<keyword evidence="2" id="KW-1185">Reference proteome</keyword>